<evidence type="ECO:0000256" key="8">
    <source>
        <dbReference type="ARBA" id="ARBA00023288"/>
    </source>
</evidence>
<comment type="subcellular location">
    <subcellularLocation>
        <location evidence="1">Cell membrane</location>
        <topology evidence="1">Lipid-anchor</topology>
        <topology evidence="1">GPI-anchor</topology>
    </subcellularLocation>
</comment>
<evidence type="ECO:0000256" key="2">
    <source>
        <dbReference type="ARBA" id="ARBA00009748"/>
    </source>
</evidence>
<evidence type="ECO:0000256" key="5">
    <source>
        <dbReference type="ARBA" id="ARBA00022729"/>
    </source>
</evidence>
<evidence type="ECO:0000256" key="1">
    <source>
        <dbReference type="ARBA" id="ARBA00004609"/>
    </source>
</evidence>
<keyword evidence="15" id="KW-1185">Reference proteome</keyword>
<feature type="region of interest" description="Disordered" evidence="9">
    <location>
        <begin position="114"/>
        <end position="138"/>
    </location>
</feature>
<organism evidence="13 15">
    <name type="scientific">Medicago truncatula</name>
    <name type="common">Barrel medic</name>
    <name type="synonym">Medicago tribuloides</name>
    <dbReference type="NCBI Taxonomy" id="3880"/>
    <lineage>
        <taxon>Eukaryota</taxon>
        <taxon>Viridiplantae</taxon>
        <taxon>Streptophyta</taxon>
        <taxon>Embryophyta</taxon>
        <taxon>Tracheophyta</taxon>
        <taxon>Spermatophyta</taxon>
        <taxon>Magnoliopsida</taxon>
        <taxon>eudicotyledons</taxon>
        <taxon>Gunneridae</taxon>
        <taxon>Pentapetalae</taxon>
        <taxon>rosids</taxon>
        <taxon>fabids</taxon>
        <taxon>Fabales</taxon>
        <taxon>Fabaceae</taxon>
        <taxon>Papilionoideae</taxon>
        <taxon>50 kb inversion clade</taxon>
        <taxon>NPAAA clade</taxon>
        <taxon>Hologalegina</taxon>
        <taxon>IRL clade</taxon>
        <taxon>Trifolieae</taxon>
        <taxon>Medicago</taxon>
    </lineage>
</organism>
<keyword evidence="10" id="KW-0812">Transmembrane</keyword>
<dbReference type="HOGENOM" id="CLU_1520086_0_0_1"/>
<dbReference type="GO" id="GO:0098552">
    <property type="term" value="C:side of membrane"/>
    <property type="evidence" value="ECO:0007669"/>
    <property type="project" value="UniProtKB-KW"/>
</dbReference>
<dbReference type="Proteomes" id="UP000002051">
    <property type="component" value="Chromosome 4"/>
</dbReference>
<gene>
    <name evidence="13" type="ordered locus">MTR_4g109250</name>
</gene>
<name>A0A072USE2_MEDTR</name>
<feature type="compositionally biased region" description="Low complexity" evidence="9">
    <location>
        <begin position="114"/>
        <end position="124"/>
    </location>
</feature>
<keyword evidence="4" id="KW-0336">GPI-anchor</keyword>
<dbReference type="InterPro" id="IPR036312">
    <property type="entry name" value="Bifun_inhib/LTP/seed_sf"/>
</dbReference>
<evidence type="ECO:0000313" key="15">
    <source>
        <dbReference type="Proteomes" id="UP000002051"/>
    </source>
</evidence>
<evidence type="ECO:0000313" key="14">
    <source>
        <dbReference type="EnsemblPlants" id="KEH31983"/>
    </source>
</evidence>
<evidence type="ECO:0000256" key="10">
    <source>
        <dbReference type="SAM" id="Phobius"/>
    </source>
</evidence>
<dbReference type="EMBL" id="CM001220">
    <property type="protein sequence ID" value="KEH31983.1"/>
    <property type="molecule type" value="Genomic_DNA"/>
</dbReference>
<keyword evidence="8" id="KW-0449">Lipoprotein</keyword>
<reference evidence="13 15" key="2">
    <citation type="journal article" date="2014" name="BMC Genomics">
        <title>An improved genome release (version Mt4.0) for the model legume Medicago truncatula.</title>
        <authorList>
            <person name="Tang H."/>
            <person name="Krishnakumar V."/>
            <person name="Bidwell S."/>
            <person name="Rosen B."/>
            <person name="Chan A."/>
            <person name="Zhou S."/>
            <person name="Gentzbittel L."/>
            <person name="Childs K.L."/>
            <person name="Yandell M."/>
            <person name="Gundlach H."/>
            <person name="Mayer K.F."/>
            <person name="Schwartz D.C."/>
            <person name="Town C.D."/>
        </authorList>
    </citation>
    <scope>GENOME REANNOTATION</scope>
    <source>
        <strain evidence="13">A17</strain>
        <strain evidence="14 15">cv. Jemalong A17</strain>
    </source>
</reference>
<dbReference type="AlphaFoldDB" id="A0A072USE2"/>
<reference evidence="14" key="3">
    <citation type="submission" date="2015-04" db="UniProtKB">
        <authorList>
            <consortium name="EnsemblPlants"/>
        </authorList>
    </citation>
    <scope>IDENTIFICATION</scope>
    <source>
        <strain evidence="14">cv. Jemalong A17</strain>
    </source>
</reference>
<dbReference type="EnsemblPlants" id="KEH31983">
    <property type="protein sequence ID" value="KEH31983"/>
    <property type="gene ID" value="MTR_4g109250"/>
</dbReference>
<feature type="chain" id="PRO_5014499918" evidence="11">
    <location>
        <begin position="21"/>
        <end position="177"/>
    </location>
</feature>
<evidence type="ECO:0000313" key="13">
    <source>
        <dbReference type="EMBL" id="KEH31983.1"/>
    </source>
</evidence>
<feature type="transmembrane region" description="Helical" evidence="10">
    <location>
        <begin position="149"/>
        <end position="168"/>
    </location>
</feature>
<dbReference type="PANTHER" id="PTHR33044">
    <property type="entry name" value="BIFUNCTIONAL INHIBITOR/LIPID-TRANSFER PROTEIN/SEED STORAGE 2S ALBUMIN SUPERFAMILY PROTEIN-RELATED"/>
    <property type="match status" value="1"/>
</dbReference>
<evidence type="ECO:0000256" key="6">
    <source>
        <dbReference type="ARBA" id="ARBA00023157"/>
    </source>
</evidence>
<dbReference type="CDD" id="cd00010">
    <property type="entry name" value="AAI_LTSS"/>
    <property type="match status" value="1"/>
</dbReference>
<keyword evidence="6" id="KW-1015">Disulfide bond</keyword>
<keyword evidence="7" id="KW-0325">Glycoprotein</keyword>
<keyword evidence="3" id="KW-1003">Cell membrane</keyword>
<proteinExistence type="inferred from homology"/>
<dbReference type="Pfam" id="PF14368">
    <property type="entry name" value="LTP_2"/>
    <property type="match status" value="1"/>
</dbReference>
<keyword evidence="10" id="KW-1133">Transmembrane helix</keyword>
<evidence type="ECO:0000256" key="4">
    <source>
        <dbReference type="ARBA" id="ARBA00022622"/>
    </source>
</evidence>
<reference evidence="13 15" key="1">
    <citation type="journal article" date="2011" name="Nature">
        <title>The Medicago genome provides insight into the evolution of rhizobial symbioses.</title>
        <authorList>
            <person name="Young N.D."/>
            <person name="Debelle F."/>
            <person name="Oldroyd G.E."/>
            <person name="Geurts R."/>
            <person name="Cannon S.B."/>
            <person name="Udvardi M.K."/>
            <person name="Benedito V.A."/>
            <person name="Mayer K.F."/>
            <person name="Gouzy J."/>
            <person name="Schoof H."/>
            <person name="Van de Peer Y."/>
            <person name="Proost S."/>
            <person name="Cook D.R."/>
            <person name="Meyers B.C."/>
            <person name="Spannagl M."/>
            <person name="Cheung F."/>
            <person name="De Mita S."/>
            <person name="Krishnakumar V."/>
            <person name="Gundlach H."/>
            <person name="Zhou S."/>
            <person name="Mudge J."/>
            <person name="Bharti A.K."/>
            <person name="Murray J.D."/>
            <person name="Naoumkina M.A."/>
            <person name="Rosen B."/>
            <person name="Silverstein K.A."/>
            <person name="Tang H."/>
            <person name="Rombauts S."/>
            <person name="Zhao P.X."/>
            <person name="Zhou P."/>
            <person name="Barbe V."/>
            <person name="Bardou P."/>
            <person name="Bechner M."/>
            <person name="Bellec A."/>
            <person name="Berger A."/>
            <person name="Berges H."/>
            <person name="Bidwell S."/>
            <person name="Bisseling T."/>
            <person name="Choisne N."/>
            <person name="Couloux A."/>
            <person name="Denny R."/>
            <person name="Deshpande S."/>
            <person name="Dai X."/>
            <person name="Doyle J.J."/>
            <person name="Dudez A.M."/>
            <person name="Farmer A.D."/>
            <person name="Fouteau S."/>
            <person name="Franken C."/>
            <person name="Gibelin C."/>
            <person name="Gish J."/>
            <person name="Goldstein S."/>
            <person name="Gonzalez A.J."/>
            <person name="Green P.J."/>
            <person name="Hallab A."/>
            <person name="Hartog M."/>
            <person name="Hua A."/>
            <person name="Humphray S.J."/>
            <person name="Jeong D.H."/>
            <person name="Jing Y."/>
            <person name="Jocker A."/>
            <person name="Kenton S.M."/>
            <person name="Kim D.J."/>
            <person name="Klee K."/>
            <person name="Lai H."/>
            <person name="Lang C."/>
            <person name="Lin S."/>
            <person name="Macmil S.L."/>
            <person name="Magdelenat G."/>
            <person name="Matthews L."/>
            <person name="McCorrison J."/>
            <person name="Monaghan E.L."/>
            <person name="Mun J.H."/>
            <person name="Najar F.Z."/>
            <person name="Nicholson C."/>
            <person name="Noirot C."/>
            <person name="O'Bleness M."/>
            <person name="Paule C.R."/>
            <person name="Poulain J."/>
            <person name="Prion F."/>
            <person name="Qin B."/>
            <person name="Qu C."/>
            <person name="Retzel E.F."/>
            <person name="Riddle C."/>
            <person name="Sallet E."/>
            <person name="Samain S."/>
            <person name="Samson N."/>
            <person name="Sanders I."/>
            <person name="Saurat O."/>
            <person name="Scarpelli C."/>
            <person name="Schiex T."/>
            <person name="Segurens B."/>
            <person name="Severin A.J."/>
            <person name="Sherrier D.J."/>
            <person name="Shi R."/>
            <person name="Sims S."/>
            <person name="Singer S.R."/>
            <person name="Sinharoy S."/>
            <person name="Sterck L."/>
            <person name="Viollet A."/>
            <person name="Wang B.B."/>
            <person name="Wang K."/>
            <person name="Wang M."/>
            <person name="Wang X."/>
            <person name="Warfsmann J."/>
            <person name="Weissenbach J."/>
            <person name="White D.D."/>
            <person name="White J.D."/>
            <person name="Wiley G.B."/>
            <person name="Wincker P."/>
            <person name="Xing Y."/>
            <person name="Yang L."/>
            <person name="Yao Z."/>
            <person name="Ying F."/>
            <person name="Zhai J."/>
            <person name="Zhou L."/>
            <person name="Zuber A."/>
            <person name="Denarie J."/>
            <person name="Dixon R.A."/>
            <person name="May G.D."/>
            <person name="Schwartz D.C."/>
            <person name="Rogers J."/>
            <person name="Quetier F."/>
            <person name="Town C.D."/>
            <person name="Roe B.A."/>
        </authorList>
    </citation>
    <scope>NUCLEOTIDE SEQUENCE [LARGE SCALE GENOMIC DNA]</scope>
    <source>
        <strain evidence="13">A17</strain>
        <strain evidence="14 15">cv. Jemalong A17</strain>
    </source>
</reference>
<feature type="signal peptide" evidence="11">
    <location>
        <begin position="1"/>
        <end position="20"/>
    </location>
</feature>
<evidence type="ECO:0000259" key="12">
    <source>
        <dbReference type="Pfam" id="PF14368"/>
    </source>
</evidence>
<comment type="similarity">
    <text evidence="2">Belongs to the plant LTP family.</text>
</comment>
<dbReference type="Gene3D" id="1.10.110.10">
    <property type="entry name" value="Plant lipid-transfer and hydrophobic proteins"/>
    <property type="match status" value="1"/>
</dbReference>
<evidence type="ECO:0000256" key="9">
    <source>
        <dbReference type="SAM" id="MobiDB-lite"/>
    </source>
</evidence>
<feature type="domain" description="Bifunctional inhibitor/plant lipid transfer protein/seed storage helical" evidence="12">
    <location>
        <begin position="23"/>
        <end position="97"/>
    </location>
</feature>
<dbReference type="SUPFAM" id="SSF47699">
    <property type="entry name" value="Bifunctional inhibitor/lipid-transfer protein/seed storage 2S albumin"/>
    <property type="match status" value="1"/>
</dbReference>
<evidence type="ECO:0000256" key="3">
    <source>
        <dbReference type="ARBA" id="ARBA00022475"/>
    </source>
</evidence>
<evidence type="ECO:0000256" key="11">
    <source>
        <dbReference type="SAM" id="SignalP"/>
    </source>
</evidence>
<accession>A0A072USE2</accession>
<dbReference type="InterPro" id="IPR016140">
    <property type="entry name" value="Bifunc_inhib/LTP/seed_store"/>
</dbReference>
<keyword evidence="5 11" id="KW-0732">Signal</keyword>
<sequence length="177" mass="19284">MEKVFLVLAFLLAFPSNALFAPTPTTSCRSIMNDMMVECLPYFVDHNNNSQPCCSAFESVAATASGCICDIHMDINNFPMNVTKMMKLPAVCGLSLPCHFDAPESYAFENLISSSSQSPSQSSPKPQPNHAPSSPASVPVQVADNPGSFYPFSFGFLAMIIFILFFKVDEDEIAHPN</sequence>
<dbReference type="InterPro" id="IPR043325">
    <property type="entry name" value="LTSS"/>
</dbReference>
<evidence type="ECO:0000256" key="7">
    <source>
        <dbReference type="ARBA" id="ARBA00023180"/>
    </source>
</evidence>
<protein>
    <submittedName>
        <fullName evidence="13">Lipid transfer protein</fullName>
    </submittedName>
</protein>
<dbReference type="GO" id="GO:0005886">
    <property type="term" value="C:plasma membrane"/>
    <property type="evidence" value="ECO:0007669"/>
    <property type="project" value="UniProtKB-SubCell"/>
</dbReference>
<keyword evidence="10" id="KW-0472">Membrane</keyword>